<dbReference type="AlphaFoldDB" id="A0A9P5PC91"/>
<feature type="compositionally biased region" description="Basic residues" evidence="1">
    <location>
        <begin position="170"/>
        <end position="179"/>
    </location>
</feature>
<keyword evidence="3" id="KW-1185">Reference proteome</keyword>
<feature type="compositionally biased region" description="Low complexity" evidence="1">
    <location>
        <begin position="129"/>
        <end position="142"/>
    </location>
</feature>
<evidence type="ECO:0000313" key="2">
    <source>
        <dbReference type="EMBL" id="KAF9060808.1"/>
    </source>
</evidence>
<protein>
    <submittedName>
        <fullName evidence="2">Uncharacterized protein</fullName>
    </submittedName>
</protein>
<dbReference type="EMBL" id="JADNRY010000226">
    <property type="protein sequence ID" value="KAF9060808.1"/>
    <property type="molecule type" value="Genomic_DNA"/>
</dbReference>
<evidence type="ECO:0000256" key="1">
    <source>
        <dbReference type="SAM" id="MobiDB-lite"/>
    </source>
</evidence>
<gene>
    <name evidence="2" type="ORF">BDP27DRAFT_1339062</name>
</gene>
<sequence>MTRQRRDFLFIFPQHFWLWPDLASHSSPPSKCLNQFRRFPWPTTSDSNLLLSTFSHRTEMVIPLALPLHTYPTISDQNRQYVDSWSSHYPVDCTEHKPFEYDTATTEETRSWESERQYTSSSPLSAYSMSSFRSRSQSQAPRSSHRLCSASAHPHSASSTARMLKDIRHGRQSNKRRSKSVPTLISDSGPLPPPTSLPLPLIHFAYIHFSNPSTL</sequence>
<organism evidence="2 3">
    <name type="scientific">Rhodocollybia butyracea</name>
    <dbReference type="NCBI Taxonomy" id="206335"/>
    <lineage>
        <taxon>Eukaryota</taxon>
        <taxon>Fungi</taxon>
        <taxon>Dikarya</taxon>
        <taxon>Basidiomycota</taxon>
        <taxon>Agaricomycotina</taxon>
        <taxon>Agaricomycetes</taxon>
        <taxon>Agaricomycetidae</taxon>
        <taxon>Agaricales</taxon>
        <taxon>Marasmiineae</taxon>
        <taxon>Omphalotaceae</taxon>
        <taxon>Rhodocollybia</taxon>
    </lineage>
</organism>
<comment type="caution">
    <text evidence="2">The sequence shown here is derived from an EMBL/GenBank/DDBJ whole genome shotgun (WGS) entry which is preliminary data.</text>
</comment>
<feature type="region of interest" description="Disordered" evidence="1">
    <location>
        <begin position="129"/>
        <end position="192"/>
    </location>
</feature>
<feature type="compositionally biased region" description="Low complexity" evidence="1">
    <location>
        <begin position="149"/>
        <end position="161"/>
    </location>
</feature>
<name>A0A9P5PC91_9AGAR</name>
<dbReference type="Proteomes" id="UP000772434">
    <property type="component" value="Unassembled WGS sequence"/>
</dbReference>
<reference evidence="2" key="1">
    <citation type="submission" date="2020-11" db="EMBL/GenBank/DDBJ databases">
        <authorList>
            <consortium name="DOE Joint Genome Institute"/>
            <person name="Ahrendt S."/>
            <person name="Riley R."/>
            <person name="Andreopoulos W."/>
            <person name="Labutti K."/>
            <person name="Pangilinan J."/>
            <person name="Ruiz-Duenas F.J."/>
            <person name="Barrasa J.M."/>
            <person name="Sanchez-Garcia M."/>
            <person name="Camarero S."/>
            <person name="Miyauchi S."/>
            <person name="Serrano A."/>
            <person name="Linde D."/>
            <person name="Babiker R."/>
            <person name="Drula E."/>
            <person name="Ayuso-Fernandez I."/>
            <person name="Pacheco R."/>
            <person name="Padilla G."/>
            <person name="Ferreira P."/>
            <person name="Barriuso J."/>
            <person name="Kellner H."/>
            <person name="Castanera R."/>
            <person name="Alfaro M."/>
            <person name="Ramirez L."/>
            <person name="Pisabarro A.G."/>
            <person name="Kuo A."/>
            <person name="Tritt A."/>
            <person name="Lipzen A."/>
            <person name="He G."/>
            <person name="Yan M."/>
            <person name="Ng V."/>
            <person name="Cullen D."/>
            <person name="Martin F."/>
            <person name="Rosso M.-N."/>
            <person name="Henrissat B."/>
            <person name="Hibbett D."/>
            <person name="Martinez A.T."/>
            <person name="Grigoriev I.V."/>
        </authorList>
    </citation>
    <scope>NUCLEOTIDE SEQUENCE</scope>
    <source>
        <strain evidence="2">AH 40177</strain>
    </source>
</reference>
<proteinExistence type="predicted"/>
<evidence type="ECO:0000313" key="3">
    <source>
        <dbReference type="Proteomes" id="UP000772434"/>
    </source>
</evidence>
<accession>A0A9P5PC91</accession>